<organism evidence="2 3">
    <name type="scientific">Caenorhabditis elegans</name>
    <dbReference type="NCBI Taxonomy" id="6239"/>
    <lineage>
        <taxon>Eukaryota</taxon>
        <taxon>Metazoa</taxon>
        <taxon>Ecdysozoa</taxon>
        <taxon>Nematoda</taxon>
        <taxon>Chromadorea</taxon>
        <taxon>Rhabditida</taxon>
        <taxon>Rhabditina</taxon>
        <taxon>Rhabditomorpha</taxon>
        <taxon>Rhabditoidea</taxon>
        <taxon>Rhabditidae</taxon>
        <taxon>Peloderinae</taxon>
        <taxon>Caenorhabditis</taxon>
    </lineage>
</organism>
<dbReference type="HOGENOM" id="CLU_028840_1_3_1"/>
<dbReference type="Pfam" id="PF07735">
    <property type="entry name" value="FBA_2"/>
    <property type="match status" value="1"/>
</dbReference>
<dbReference type="STRING" id="6239.T17A3.6.1"/>
<dbReference type="AGR" id="WB:WBGene00020543"/>
<evidence type="ECO:0000259" key="1">
    <source>
        <dbReference type="Pfam" id="PF07735"/>
    </source>
</evidence>
<protein>
    <submittedName>
        <fullName evidence="2">F-box associated domain-containing protein</fullName>
    </submittedName>
</protein>
<proteinExistence type="predicted"/>
<dbReference type="eggNOG" id="ENOG502TJY2">
    <property type="taxonomic scope" value="Eukaryota"/>
</dbReference>
<dbReference type="InParanoid" id="O76693"/>
<reference evidence="2 3" key="1">
    <citation type="journal article" date="1998" name="Science">
        <title>Genome sequence of the nematode C. elegans: a platform for investigating biology.</title>
        <authorList>
            <consortium name="The C. elegans sequencing consortium"/>
            <person name="Sulson J.E."/>
            <person name="Waterston R."/>
        </authorList>
    </citation>
    <scope>NUCLEOTIDE SEQUENCE [LARGE SCALE GENOMIC DNA]</scope>
    <source>
        <strain evidence="2 3">Bristol N2</strain>
    </source>
</reference>
<dbReference type="EMBL" id="BX284603">
    <property type="protein sequence ID" value="CCD66078.1"/>
    <property type="molecule type" value="Genomic_DNA"/>
</dbReference>
<accession>O76693</accession>
<dbReference type="KEGG" id="cel:CELE_T17A3.6"/>
<evidence type="ECO:0000313" key="4">
    <source>
        <dbReference type="WormBase" id="T17A3.6"/>
    </source>
</evidence>
<evidence type="ECO:0000313" key="3">
    <source>
        <dbReference type="Proteomes" id="UP000001940"/>
    </source>
</evidence>
<dbReference type="PANTHER" id="PTHR22899:SF0">
    <property type="entry name" value="F-BOX ASSOCIATED DOMAIN-CONTAINING PROTEIN-RELATED"/>
    <property type="match status" value="1"/>
</dbReference>
<dbReference type="FunCoup" id="O76693">
    <property type="interactions" value="811"/>
</dbReference>
<dbReference type="PIR" id="T33429">
    <property type="entry name" value="T33429"/>
</dbReference>
<dbReference type="PhylomeDB" id="O76693"/>
<dbReference type="AlphaFoldDB" id="O76693"/>
<evidence type="ECO:0000313" key="2">
    <source>
        <dbReference type="EMBL" id="CCD66078.1"/>
    </source>
</evidence>
<dbReference type="InterPro" id="IPR012885">
    <property type="entry name" value="F-box_Sdz-33"/>
</dbReference>
<name>O76693_CAEEL</name>
<sequence length="274" mass="32269">MKLLDVVSISFTSKVAKRHVEALNMKVSHIQMMLSRQTMRIMVKLDGTLKLTFQTPDENDSEPRKLNKKLSYMKVKKGPIAEKTKVFYWKPPGFTFRTVHVCSIFMEDLKFHRDILMKYSRQFNKLTLDYHSLKSQEFHSILSLNYDRFCLEKATKLEDLLVSNISEMHIDYPSPLKQVCLFLKHWINGSNKRLEYLEIKLPARSTETQFISIALNGIKYQLAPIDKKWEFLNNRFIKTTVVKAGGYDIRQNDGTIATVTFYEAFPYLRMFVWK</sequence>
<dbReference type="Bgee" id="WBGene00020543">
    <property type="expression patterns" value="Expressed in embryo and 2 other cell types or tissues"/>
</dbReference>
<dbReference type="CTD" id="188567"/>
<dbReference type="PANTHER" id="PTHR22899">
    <property type="entry name" value="CYCLIN-RELATED F-BOX FAMILY"/>
    <property type="match status" value="1"/>
</dbReference>
<feature type="domain" description="Sdz-33 F-box" evidence="1">
    <location>
        <begin position="137"/>
        <end position="199"/>
    </location>
</feature>
<dbReference type="UCSC" id="T17A3.6">
    <property type="organism name" value="c. elegans"/>
</dbReference>
<dbReference type="OrthoDB" id="5898066at2759"/>
<dbReference type="InterPro" id="IPR053222">
    <property type="entry name" value="Zygotic_Embryogenesis-Asso"/>
</dbReference>
<dbReference type="PaxDb" id="6239-T17A3.6"/>
<dbReference type="RefSeq" id="NP_497156.1">
    <property type="nucleotide sequence ID" value="NM_064755.5"/>
</dbReference>
<dbReference type="WormBase" id="T17A3.6">
    <property type="protein sequence ID" value="CE29343"/>
    <property type="gene ID" value="WBGene00020543"/>
    <property type="gene designation" value="fbxb-83"/>
</dbReference>
<gene>
    <name evidence="2 4" type="primary">fbxb-83</name>
    <name evidence="2" type="ORF">CELE_T17A3.6</name>
    <name evidence="4" type="ORF">T17A3.6</name>
</gene>
<dbReference type="Proteomes" id="UP000001940">
    <property type="component" value="Chromosome III"/>
</dbReference>
<dbReference type="GeneID" id="188567"/>
<keyword evidence="3" id="KW-1185">Reference proteome</keyword>